<dbReference type="GO" id="GO:0030983">
    <property type="term" value="F:mismatched DNA binding"/>
    <property type="evidence" value="ECO:0007669"/>
    <property type="project" value="InterPro"/>
</dbReference>
<feature type="coiled-coil region" evidence="10">
    <location>
        <begin position="787"/>
        <end position="899"/>
    </location>
</feature>
<dbReference type="SMART" id="SM00534">
    <property type="entry name" value="MUTSac"/>
    <property type="match status" value="1"/>
</dbReference>
<dbReference type="AlphaFoldDB" id="A0A512TQN3"/>
<reference evidence="13 15" key="2">
    <citation type="submission" date="2020-01" db="EMBL/GenBank/DDBJ databases">
        <title>Genome sequence of a 1,3-propanediol producer, Clostridium butyricum S3.</title>
        <authorList>
            <person name="Zhou J."/>
        </authorList>
    </citation>
    <scope>NUCLEOTIDE SEQUENCE [LARGE SCALE GENOMIC DNA]</scope>
    <source>
        <strain evidence="13 15">S3</strain>
    </source>
</reference>
<comment type="similarity">
    <text evidence="1 7 9">Belongs to the DNA mismatch repair MutS family.</text>
</comment>
<dbReference type="InterPro" id="IPR005748">
    <property type="entry name" value="DNA_mismatch_repair_MutS"/>
</dbReference>
<dbReference type="Pfam" id="PF01624">
    <property type="entry name" value="MutS_I"/>
    <property type="match status" value="1"/>
</dbReference>
<dbReference type="Gene3D" id="3.40.50.300">
    <property type="entry name" value="P-loop containing nucleotide triphosphate hydrolases"/>
    <property type="match status" value="1"/>
</dbReference>
<keyword evidence="5 7" id="KW-0238">DNA-binding</keyword>
<evidence type="ECO:0000256" key="6">
    <source>
        <dbReference type="ARBA" id="ARBA00023204"/>
    </source>
</evidence>
<dbReference type="Gene3D" id="3.30.420.110">
    <property type="entry name" value="MutS, connector domain"/>
    <property type="match status" value="1"/>
</dbReference>
<evidence type="ECO:0000313" key="15">
    <source>
        <dbReference type="Proteomes" id="UP000474042"/>
    </source>
</evidence>
<dbReference type="CDD" id="cd03284">
    <property type="entry name" value="ABC_MutS1"/>
    <property type="match status" value="1"/>
</dbReference>
<evidence type="ECO:0000256" key="4">
    <source>
        <dbReference type="ARBA" id="ARBA00022840"/>
    </source>
</evidence>
<keyword evidence="3 7" id="KW-0227">DNA damage</keyword>
<evidence type="ECO:0000313" key="12">
    <source>
        <dbReference type="EMBL" id="GEQ22590.1"/>
    </source>
</evidence>
<dbReference type="HAMAP" id="MF_00096">
    <property type="entry name" value="MutS"/>
    <property type="match status" value="1"/>
</dbReference>
<dbReference type="NCBIfam" id="NF003810">
    <property type="entry name" value="PRK05399.1"/>
    <property type="match status" value="1"/>
</dbReference>
<dbReference type="InterPro" id="IPR045076">
    <property type="entry name" value="MutS"/>
</dbReference>
<dbReference type="Pfam" id="PF00488">
    <property type="entry name" value="MutS_V"/>
    <property type="match status" value="1"/>
</dbReference>
<comment type="caution">
    <text evidence="12">The sequence shown here is derived from an EMBL/GenBank/DDBJ whole genome shotgun (WGS) entry which is preliminary data.</text>
</comment>
<dbReference type="GO" id="GO:0140664">
    <property type="term" value="F:ATP-dependent DNA damage sensor activity"/>
    <property type="evidence" value="ECO:0007669"/>
    <property type="project" value="InterPro"/>
</dbReference>
<accession>A0A512TQN3</accession>
<dbReference type="Proteomes" id="UP000474042">
    <property type="component" value="Unassembled WGS sequence"/>
</dbReference>
<keyword evidence="4 7" id="KW-0067">ATP-binding</keyword>
<dbReference type="SUPFAM" id="SSF52540">
    <property type="entry name" value="P-loop containing nucleoside triphosphate hydrolases"/>
    <property type="match status" value="1"/>
</dbReference>
<keyword evidence="10" id="KW-0175">Coiled coil</keyword>
<feature type="binding site" evidence="7">
    <location>
        <begin position="613"/>
        <end position="620"/>
    </location>
    <ligand>
        <name>ATP</name>
        <dbReference type="ChEBI" id="CHEBI:30616"/>
    </ligand>
</feature>
<dbReference type="InterPro" id="IPR007860">
    <property type="entry name" value="DNA_mmatch_repair_MutS_con_dom"/>
</dbReference>
<protein>
    <recommendedName>
        <fullName evidence="7 8">DNA mismatch repair protein MutS</fullName>
    </recommendedName>
</protein>
<dbReference type="PIRSF" id="PIRSF037677">
    <property type="entry name" value="DNA_mis_repair_Msh6"/>
    <property type="match status" value="1"/>
</dbReference>
<evidence type="ECO:0000256" key="1">
    <source>
        <dbReference type="ARBA" id="ARBA00006271"/>
    </source>
</evidence>
<dbReference type="Gene3D" id="3.40.1170.10">
    <property type="entry name" value="DNA repair protein MutS, domain I"/>
    <property type="match status" value="1"/>
</dbReference>
<evidence type="ECO:0000259" key="11">
    <source>
        <dbReference type="PROSITE" id="PS00486"/>
    </source>
</evidence>
<dbReference type="EMBL" id="BKBC01000053">
    <property type="protein sequence ID" value="GEQ22590.1"/>
    <property type="molecule type" value="Genomic_DNA"/>
</dbReference>
<proteinExistence type="inferred from homology"/>
<dbReference type="FunFam" id="3.40.1170.10:FF:000001">
    <property type="entry name" value="DNA mismatch repair protein MutS"/>
    <property type="match status" value="1"/>
</dbReference>
<dbReference type="Pfam" id="PF05190">
    <property type="entry name" value="MutS_IV"/>
    <property type="match status" value="1"/>
</dbReference>
<keyword evidence="6 7" id="KW-0234">DNA repair</keyword>
<dbReference type="Pfam" id="PF05188">
    <property type="entry name" value="MutS_II"/>
    <property type="match status" value="1"/>
</dbReference>
<dbReference type="PROSITE" id="PS00486">
    <property type="entry name" value="DNA_MISMATCH_REPAIR_2"/>
    <property type="match status" value="1"/>
</dbReference>
<dbReference type="PANTHER" id="PTHR11361:SF34">
    <property type="entry name" value="DNA MISMATCH REPAIR PROTEIN MSH1, MITOCHONDRIAL"/>
    <property type="match status" value="1"/>
</dbReference>
<dbReference type="PANTHER" id="PTHR11361">
    <property type="entry name" value="DNA MISMATCH REPAIR PROTEIN MUTS FAMILY MEMBER"/>
    <property type="match status" value="1"/>
</dbReference>
<dbReference type="Proteomes" id="UP000321089">
    <property type="component" value="Unassembled WGS sequence"/>
</dbReference>
<dbReference type="GO" id="GO:0005524">
    <property type="term" value="F:ATP binding"/>
    <property type="evidence" value="ECO:0007669"/>
    <property type="project" value="UniProtKB-UniRule"/>
</dbReference>
<dbReference type="NCBIfam" id="TIGR01070">
    <property type="entry name" value="mutS1"/>
    <property type="match status" value="1"/>
</dbReference>
<dbReference type="InterPro" id="IPR000432">
    <property type="entry name" value="DNA_mismatch_repair_MutS_C"/>
</dbReference>
<keyword evidence="2 7" id="KW-0547">Nucleotide-binding</keyword>
<dbReference type="InterPro" id="IPR007861">
    <property type="entry name" value="DNA_mismatch_repair_MutS_clamp"/>
</dbReference>
<dbReference type="GO" id="GO:0003684">
    <property type="term" value="F:damaged DNA binding"/>
    <property type="evidence" value="ECO:0007669"/>
    <property type="project" value="UniProtKB-UniRule"/>
</dbReference>
<dbReference type="GO" id="GO:0005829">
    <property type="term" value="C:cytosol"/>
    <property type="evidence" value="ECO:0007669"/>
    <property type="project" value="TreeGrafter"/>
</dbReference>
<dbReference type="SMART" id="SM00533">
    <property type="entry name" value="MUTSd"/>
    <property type="match status" value="1"/>
</dbReference>
<dbReference type="Pfam" id="PF05192">
    <property type="entry name" value="MutS_III"/>
    <property type="match status" value="1"/>
</dbReference>
<dbReference type="FunFam" id="3.40.50.300:FF:001579">
    <property type="entry name" value="DNA mismatch repair protein MutS"/>
    <property type="match status" value="1"/>
</dbReference>
<reference evidence="12 14" key="1">
    <citation type="submission" date="2019-07" db="EMBL/GenBank/DDBJ databases">
        <title>Whole genome shotgun sequence of Clostridium butyricum NBRC 3858.</title>
        <authorList>
            <person name="Hosoyama A."/>
            <person name="Uohara A."/>
            <person name="Ohji S."/>
            <person name="Ichikawa N."/>
        </authorList>
    </citation>
    <scope>NUCLEOTIDE SEQUENCE [LARGE SCALE GENOMIC DNA]</scope>
    <source>
        <strain evidence="12 14">NBRC 3858</strain>
    </source>
</reference>
<evidence type="ECO:0000256" key="7">
    <source>
        <dbReference type="HAMAP-Rule" id="MF_00096"/>
    </source>
</evidence>
<comment type="function">
    <text evidence="7">This protein is involved in the repair of mismatches in DNA. It is possible that it carries out the mismatch recognition step. This protein has a weak ATPase activity.</text>
</comment>
<dbReference type="InterPro" id="IPR027417">
    <property type="entry name" value="P-loop_NTPase"/>
</dbReference>
<dbReference type="InterPro" id="IPR007696">
    <property type="entry name" value="DNA_mismatch_repair_MutS_core"/>
</dbReference>
<dbReference type="InterPro" id="IPR007695">
    <property type="entry name" value="DNA_mismatch_repair_MutS-lik_N"/>
</dbReference>
<dbReference type="GO" id="GO:0006298">
    <property type="term" value="P:mismatch repair"/>
    <property type="evidence" value="ECO:0007669"/>
    <property type="project" value="UniProtKB-UniRule"/>
</dbReference>
<dbReference type="RefSeq" id="WP_146868961.1">
    <property type="nucleotide sequence ID" value="NZ_BKBC01000053.1"/>
</dbReference>
<dbReference type="Gene3D" id="1.10.1420.10">
    <property type="match status" value="2"/>
</dbReference>
<dbReference type="InterPro" id="IPR036678">
    <property type="entry name" value="MutS_con_dom_sf"/>
</dbReference>
<evidence type="ECO:0000256" key="8">
    <source>
        <dbReference type="NCBIfam" id="TIGR01070"/>
    </source>
</evidence>
<evidence type="ECO:0000313" key="14">
    <source>
        <dbReference type="Proteomes" id="UP000321089"/>
    </source>
</evidence>
<dbReference type="SUPFAM" id="SSF48334">
    <property type="entry name" value="DNA repair protein MutS, domain III"/>
    <property type="match status" value="1"/>
</dbReference>
<name>A0A512TQN3_CLOBU</name>
<evidence type="ECO:0000256" key="2">
    <source>
        <dbReference type="ARBA" id="ARBA00022741"/>
    </source>
</evidence>
<evidence type="ECO:0000256" key="10">
    <source>
        <dbReference type="SAM" id="Coils"/>
    </source>
</evidence>
<evidence type="ECO:0000256" key="9">
    <source>
        <dbReference type="RuleBase" id="RU003756"/>
    </source>
</evidence>
<dbReference type="InterPro" id="IPR036187">
    <property type="entry name" value="DNA_mismatch_repair_MutS_sf"/>
</dbReference>
<evidence type="ECO:0000313" key="13">
    <source>
        <dbReference type="EMBL" id="NAS17986.1"/>
    </source>
</evidence>
<sequence>MALTPMMVEYMKTKEQYNDCILFYRLGDFYEMFFDDAITVSRELELVLTGKNCGLEERAPMCGIPHHAAAAYIPRLVNKGYKVAICEQLEDPKQAKGIVKRGVVKIITPGTFVDSNSNLENDNTYLMSVYEDVEKIGISTSDISTGEFKTTSFKNIRMSLLDEIAKVNPKEILLDVNASESLINDIKGISSALITKKDFSDFIVSFDELKEQFSDLEVSGLDNERELTSRVLLKYINETQMMSLTNINLLEQYEIINYMTIDSNSRRNLELTESIREKTKKGSLLWVLDKSATTMGGRTLRRWIDEPLIIKSEIEKRLSGVEEIFNSISFNDDLRTALKEIYDIERIVGKISNQNVNAKDMLSLKSSLSRIPEIKELLKYAKSPLLCEYYDNLDTLDDVRDLLEKSIKEDPSLTIKEGNIIKDGYNDEVDELRQSKIHGKEWIAALENREREFTGIKSLKVGYNKVFGYYIEISKANFSSIPEGRYIRKQTLTNAERYITEELKVMEDKILGSEEKLVNLEYALFMEVRNEVEKHIARLKKSARIISDLDGVSTLALIALENDYVKPEINETGIIQINEGRHPVVEKVIGRGEFVSNNTILNDDDKELLLITGPNMAGKSTYMRQVALITLMAQIGSFVPAVSANISICDKIFTRIGASDDLAGGKSTFMVEMWEVSNILKNATSKSLVLLDEVGRGTSTYDGLSIAWSVIEYITKNENLRCKTLFATHYHELVKLEGTIKGVKNYSVAVKKNEDSVIFLRKIIEGGADESYGIEVAKLAGLPNAVIERAREILEDLEKANKVDINNLSSYETTIKEIAIDDDLYTNSLKDCVNEEIQNSEKCINEIEKALIDKVNELSFKDNKLKEYENKIQEYIQNISELEKEISALKSEMHKEKHIHKAKSDIKNDTMQINFDSFEKDTFINSISQTDILSLNPMEAMNMLYKLVGEAKKLTK</sequence>
<feature type="domain" description="DNA mismatch repair proteins mutS family" evidence="11">
    <location>
        <begin position="687"/>
        <end position="703"/>
    </location>
</feature>
<dbReference type="FunFam" id="1.10.1420.10:FF:000007">
    <property type="entry name" value="DNA mismatch repair protein MutS"/>
    <property type="match status" value="1"/>
</dbReference>
<organism evidence="12 14">
    <name type="scientific">Clostridium butyricum</name>
    <dbReference type="NCBI Taxonomy" id="1492"/>
    <lineage>
        <taxon>Bacteria</taxon>
        <taxon>Bacillati</taxon>
        <taxon>Bacillota</taxon>
        <taxon>Clostridia</taxon>
        <taxon>Eubacteriales</taxon>
        <taxon>Clostridiaceae</taxon>
        <taxon>Clostridium</taxon>
    </lineage>
</organism>
<dbReference type="EMBL" id="WOFV02000023">
    <property type="protein sequence ID" value="NAS17986.1"/>
    <property type="molecule type" value="Genomic_DNA"/>
</dbReference>
<dbReference type="InterPro" id="IPR016151">
    <property type="entry name" value="DNA_mismatch_repair_MutS_N"/>
</dbReference>
<dbReference type="SUPFAM" id="SSF55271">
    <property type="entry name" value="DNA repair protein MutS, domain I"/>
    <property type="match status" value="1"/>
</dbReference>
<dbReference type="InterPro" id="IPR017261">
    <property type="entry name" value="DNA_mismatch_repair_MutS/MSH"/>
</dbReference>
<gene>
    <name evidence="7 12" type="primary">mutS</name>
    <name evidence="12" type="ORF">CBU02nite_30960</name>
    <name evidence="13" type="ORF">GND98_008900</name>
</gene>
<dbReference type="SUPFAM" id="SSF53150">
    <property type="entry name" value="DNA repair protein MutS, domain II"/>
    <property type="match status" value="1"/>
</dbReference>
<evidence type="ECO:0000256" key="3">
    <source>
        <dbReference type="ARBA" id="ARBA00022763"/>
    </source>
</evidence>
<evidence type="ECO:0000256" key="5">
    <source>
        <dbReference type="ARBA" id="ARBA00023125"/>
    </source>
</evidence>